<accession>A0A6G9YPR2</accession>
<gene>
    <name evidence="2" type="ORF">F5544_37290</name>
</gene>
<dbReference type="KEGG" id="nah:F5544_37290"/>
<name>A0A6G9YPR2_9NOCA</name>
<dbReference type="Proteomes" id="UP000503540">
    <property type="component" value="Chromosome"/>
</dbReference>
<feature type="compositionally biased region" description="Basic residues" evidence="1">
    <location>
        <begin position="1"/>
        <end position="12"/>
    </location>
</feature>
<feature type="region of interest" description="Disordered" evidence="1">
    <location>
        <begin position="1"/>
        <end position="66"/>
    </location>
</feature>
<reference evidence="2 3" key="1">
    <citation type="journal article" date="2019" name="ACS Chem. Biol.">
        <title>Identification and Mobilization of a Cryptic Antibiotic Biosynthesis Gene Locus from a Human-Pathogenic Nocardia Isolate.</title>
        <authorList>
            <person name="Herisse M."/>
            <person name="Ishida K."/>
            <person name="Porter J.L."/>
            <person name="Howden B."/>
            <person name="Hertweck C."/>
            <person name="Stinear T.P."/>
            <person name="Pidot S.J."/>
        </authorList>
    </citation>
    <scope>NUCLEOTIDE SEQUENCE [LARGE SCALE GENOMIC DNA]</scope>
    <source>
        <strain evidence="2 3">AUSMDU00012717</strain>
    </source>
</reference>
<dbReference type="RefSeq" id="WP_167477557.1">
    <property type="nucleotide sequence ID" value="NZ_CP046172.1"/>
</dbReference>
<dbReference type="EMBL" id="CP046172">
    <property type="protein sequence ID" value="QIS15285.1"/>
    <property type="molecule type" value="Genomic_DNA"/>
</dbReference>
<evidence type="ECO:0000256" key="1">
    <source>
        <dbReference type="SAM" id="MobiDB-lite"/>
    </source>
</evidence>
<feature type="compositionally biased region" description="Basic and acidic residues" evidence="1">
    <location>
        <begin position="52"/>
        <end position="66"/>
    </location>
</feature>
<evidence type="ECO:0000313" key="3">
    <source>
        <dbReference type="Proteomes" id="UP000503540"/>
    </source>
</evidence>
<organism evidence="2 3">
    <name type="scientific">Nocardia arthritidis</name>
    <dbReference type="NCBI Taxonomy" id="228602"/>
    <lineage>
        <taxon>Bacteria</taxon>
        <taxon>Bacillati</taxon>
        <taxon>Actinomycetota</taxon>
        <taxon>Actinomycetes</taxon>
        <taxon>Mycobacteriales</taxon>
        <taxon>Nocardiaceae</taxon>
        <taxon>Nocardia</taxon>
    </lineage>
</organism>
<dbReference type="AlphaFoldDB" id="A0A6G9YPR2"/>
<sequence>MIRHRRERRRPAGRSVWEVRAPGHVRPTVHPNPAGGHEKPWGGVMCVPPQPGDERGRTLGPAREDR</sequence>
<protein>
    <submittedName>
        <fullName evidence="2">Uncharacterized protein</fullName>
    </submittedName>
</protein>
<proteinExistence type="predicted"/>
<keyword evidence="3" id="KW-1185">Reference proteome</keyword>
<evidence type="ECO:0000313" key="2">
    <source>
        <dbReference type="EMBL" id="QIS15285.1"/>
    </source>
</evidence>